<dbReference type="Proteomes" id="UP000184346">
    <property type="component" value="Unassembled WGS sequence"/>
</dbReference>
<dbReference type="AlphaFoldDB" id="A0A1M5AX75"/>
<dbReference type="RefSeq" id="WP_072823096.1">
    <property type="nucleotide sequence ID" value="NZ_FQUJ01000010.1"/>
</dbReference>
<evidence type="ECO:0000313" key="2">
    <source>
        <dbReference type="EMBL" id="SHF34819.1"/>
    </source>
</evidence>
<feature type="domain" description="Extensin-like C-terminal" evidence="1">
    <location>
        <begin position="60"/>
        <end position="234"/>
    </location>
</feature>
<dbReference type="InterPro" id="IPR009683">
    <property type="entry name" value="Extensin-like_C"/>
</dbReference>
<proteinExistence type="predicted"/>
<dbReference type="Pfam" id="PF06904">
    <property type="entry name" value="Extensin-like_C"/>
    <property type="match status" value="1"/>
</dbReference>
<organism evidence="2 3">
    <name type="scientific">Modicisalibacter ilicicola DSM 19980</name>
    <dbReference type="NCBI Taxonomy" id="1121942"/>
    <lineage>
        <taxon>Bacteria</taxon>
        <taxon>Pseudomonadati</taxon>
        <taxon>Pseudomonadota</taxon>
        <taxon>Gammaproteobacteria</taxon>
        <taxon>Oceanospirillales</taxon>
        <taxon>Halomonadaceae</taxon>
        <taxon>Modicisalibacter</taxon>
    </lineage>
</organism>
<accession>A0A1M5AX75</accession>
<name>A0A1M5AX75_9GAMM</name>
<reference evidence="2 3" key="1">
    <citation type="submission" date="2016-11" db="EMBL/GenBank/DDBJ databases">
        <authorList>
            <person name="Jaros S."/>
            <person name="Januszkiewicz K."/>
            <person name="Wedrychowicz H."/>
        </authorList>
    </citation>
    <scope>NUCLEOTIDE SEQUENCE [LARGE SCALE GENOMIC DNA]</scope>
    <source>
        <strain evidence="2 3">DSM 19980</strain>
    </source>
</reference>
<protein>
    <submittedName>
        <fullName evidence="2">Uncharacterized conserved protein</fullName>
    </submittedName>
</protein>
<evidence type="ECO:0000259" key="1">
    <source>
        <dbReference type="Pfam" id="PF06904"/>
    </source>
</evidence>
<keyword evidence="3" id="KW-1185">Reference proteome</keyword>
<sequence length="234" mass="25922">MKIHAREVFALIAIVVGIGFEKQWWTIPREWAPWQPLYVADPLTPVTQWKLSRLAGNREACLAALETAPQGALEYVPLDDHTPVEGCPLSNVVRVQRGAAAFNRGFVASCPLALSWTLYEQHRLQPLAEEIFGQPIARVQHYGSFACRNIYGRKEGRRSEHASAEAIDVAAFRLADGRRIEVLKDWGGEDAAGTFLKRAQEDACGLFGTVLGPGYNAAHANHFHLGMRGVSFCR</sequence>
<gene>
    <name evidence="2" type="ORF">SAMN02745148_02377</name>
</gene>
<dbReference type="OrthoDB" id="9809788at2"/>
<dbReference type="STRING" id="1121942.SAMN02745148_02377"/>
<evidence type="ECO:0000313" key="3">
    <source>
        <dbReference type="Proteomes" id="UP000184346"/>
    </source>
</evidence>
<dbReference type="EMBL" id="FQUJ01000010">
    <property type="protein sequence ID" value="SHF34819.1"/>
    <property type="molecule type" value="Genomic_DNA"/>
</dbReference>